<name>A0AA40C382_9PEZI</name>
<sequence length="908" mass="101970">MDSPPVPEPFLYYTDEENDWEADLATDGERCVDLGEENEGPPTPDSEFRITVKGPRGQYTGAEVDRDSKAELLTDAGSRADLEVEGSGGRFVPDSEFRIAVKEIDGRSEICGDCFDLILHLQERVPRHSMSWKSVPQLLFMSAYRHCRLCELVASAPAVYLDEADPDNNFPLKPLREYEELFTEELIELSTEHLTPGSEPIEAFGHVNGVERICEASFSFEFQMRPAQAVLAIWLEPMPETKSDPLRRFENPQPERCEGVRTGSSITWREPLRKNLSWRTFELLESWMSTCLLDHAKCADSLTGHTIDSLWGEDGLGRTELPLRVLDVLGGGDVIKLVETSALDRKRAPYLTLSHCWGPPEKRPFSTTRSNLQNHIETGIQVSSLPTTFRDAIHITRQLDIRYLWIDSLCIVQDDEADWIAESEKMGTIYHHAALTIAASDAQDSTEGCFVADRSDTAYQNATTAKFAMQRGKHGNFFKTCFSHVPVSPSSEPYLSPLGHRAWACQEWYLSRRVIFCTKAGFAWKCREAEHNERGRYIAMNEDVEWEHLMERYSETHLTRETDRLIALRGIANLLGGLRDREGQVYNFGHWIGGDDTAIMLCWMAKQHVSELDGKGPPGVPSWSWASIAGAKLFWRTQYQFFHPSRNLVGRDDITVSQSDGTALRIRGGCLRRIHPRPLENTELDCHPSLTDRQVWAPEALLISLRRERAHAPIHFILGNDVPDSTDFQKQAIGLAAFDRVLGSDDSGREIYAMPVVESPRFALDPFLPEDADMIWYGKDVGASRKMFFMDVQNPDQDGCVRAYSARGLKGRPKTRYTVSTQAGNGVTKPVGFYTPPSPDEAKMGSSPDAEYVYDGEGKSIFWAMLVEPASGATGINGASDSFRRVGMALIGNEKWIGKAKPQDIVLV</sequence>
<comment type="caution">
    <text evidence="2">The sequence shown here is derived from an EMBL/GenBank/DDBJ whole genome shotgun (WGS) entry which is preliminary data.</text>
</comment>
<feature type="domain" description="Heterokaryon incompatibility" evidence="1">
    <location>
        <begin position="350"/>
        <end position="507"/>
    </location>
</feature>
<dbReference type="PANTHER" id="PTHR33112">
    <property type="entry name" value="DOMAIN PROTEIN, PUTATIVE-RELATED"/>
    <property type="match status" value="1"/>
</dbReference>
<accession>A0AA40C382</accession>
<evidence type="ECO:0000259" key="1">
    <source>
        <dbReference type="Pfam" id="PF06985"/>
    </source>
</evidence>
<evidence type="ECO:0000313" key="3">
    <source>
        <dbReference type="Proteomes" id="UP001175000"/>
    </source>
</evidence>
<organism evidence="2 3">
    <name type="scientific">Immersiella caudata</name>
    <dbReference type="NCBI Taxonomy" id="314043"/>
    <lineage>
        <taxon>Eukaryota</taxon>
        <taxon>Fungi</taxon>
        <taxon>Dikarya</taxon>
        <taxon>Ascomycota</taxon>
        <taxon>Pezizomycotina</taxon>
        <taxon>Sordariomycetes</taxon>
        <taxon>Sordariomycetidae</taxon>
        <taxon>Sordariales</taxon>
        <taxon>Lasiosphaeriaceae</taxon>
        <taxon>Immersiella</taxon>
    </lineage>
</organism>
<evidence type="ECO:0000313" key="2">
    <source>
        <dbReference type="EMBL" id="KAK0622703.1"/>
    </source>
</evidence>
<dbReference type="Pfam" id="PF06985">
    <property type="entry name" value="HET"/>
    <property type="match status" value="1"/>
</dbReference>
<dbReference type="AlphaFoldDB" id="A0AA40C382"/>
<dbReference type="EMBL" id="JAULSU010000003">
    <property type="protein sequence ID" value="KAK0622703.1"/>
    <property type="molecule type" value="Genomic_DNA"/>
</dbReference>
<dbReference type="PANTHER" id="PTHR33112:SF10">
    <property type="entry name" value="TOL"/>
    <property type="match status" value="1"/>
</dbReference>
<dbReference type="InterPro" id="IPR010730">
    <property type="entry name" value="HET"/>
</dbReference>
<dbReference type="Proteomes" id="UP001175000">
    <property type="component" value="Unassembled WGS sequence"/>
</dbReference>
<gene>
    <name evidence="2" type="ORF">B0T14DRAFT_564130</name>
</gene>
<keyword evidence="3" id="KW-1185">Reference proteome</keyword>
<protein>
    <submittedName>
        <fullName evidence="2">Heterokaryon incompatibility protein-domain-containing protein</fullName>
    </submittedName>
</protein>
<reference evidence="2" key="1">
    <citation type="submission" date="2023-06" db="EMBL/GenBank/DDBJ databases">
        <title>Genome-scale phylogeny and comparative genomics of the fungal order Sordariales.</title>
        <authorList>
            <consortium name="Lawrence Berkeley National Laboratory"/>
            <person name="Hensen N."/>
            <person name="Bonometti L."/>
            <person name="Westerberg I."/>
            <person name="Brannstrom I.O."/>
            <person name="Guillou S."/>
            <person name="Cros-Aarteil S."/>
            <person name="Calhoun S."/>
            <person name="Haridas S."/>
            <person name="Kuo A."/>
            <person name="Mondo S."/>
            <person name="Pangilinan J."/>
            <person name="Riley R."/>
            <person name="Labutti K."/>
            <person name="Andreopoulos B."/>
            <person name="Lipzen A."/>
            <person name="Chen C."/>
            <person name="Yanf M."/>
            <person name="Daum C."/>
            <person name="Ng V."/>
            <person name="Clum A."/>
            <person name="Steindorff A."/>
            <person name="Ohm R."/>
            <person name="Martin F."/>
            <person name="Silar P."/>
            <person name="Natvig D."/>
            <person name="Lalanne C."/>
            <person name="Gautier V."/>
            <person name="Ament-Velasquez S.L."/>
            <person name="Kruys A."/>
            <person name="Hutchinson M.I."/>
            <person name="Powell A.J."/>
            <person name="Barry K."/>
            <person name="Miller A.N."/>
            <person name="Grigoriev I.V."/>
            <person name="Debuchy R."/>
            <person name="Gladieux P."/>
            <person name="Thoren M.H."/>
            <person name="Johannesson H."/>
        </authorList>
    </citation>
    <scope>NUCLEOTIDE SEQUENCE</scope>
    <source>
        <strain evidence="2">CBS 606.72</strain>
    </source>
</reference>
<proteinExistence type="predicted"/>